<evidence type="ECO:0000313" key="2">
    <source>
        <dbReference type="EMBL" id="KAH7051094.1"/>
    </source>
</evidence>
<keyword evidence="1" id="KW-0408">Iron</keyword>
<name>A0ABQ8GE37_9PEZI</name>
<accession>A0ABQ8GE37</accession>
<gene>
    <name evidence="2" type="ORF">B0J12DRAFT_740038</name>
</gene>
<dbReference type="PANTHER" id="PTHR43822:SF2">
    <property type="entry name" value="HOMOACONITASE, MITOCHONDRIAL"/>
    <property type="match status" value="1"/>
</dbReference>
<dbReference type="InterPro" id="IPR050067">
    <property type="entry name" value="IPM_dehydratase_rel_enz"/>
</dbReference>
<comment type="caution">
    <text evidence="2">The sequence shown here is derived from an EMBL/GenBank/DDBJ whole genome shotgun (WGS) entry which is preliminary data.</text>
</comment>
<protein>
    <recommendedName>
        <fullName evidence="4">Aconitase/3-isopropylmalate dehydratase large subunit alpha/beta/alpha domain-containing protein</fullName>
    </recommendedName>
</protein>
<dbReference type="EMBL" id="JAGTJR010000012">
    <property type="protein sequence ID" value="KAH7051094.1"/>
    <property type="molecule type" value="Genomic_DNA"/>
</dbReference>
<evidence type="ECO:0000256" key="1">
    <source>
        <dbReference type="ARBA" id="ARBA00023004"/>
    </source>
</evidence>
<dbReference type="Gene3D" id="3.30.499.10">
    <property type="entry name" value="Aconitase, domain 3"/>
    <property type="match status" value="1"/>
</dbReference>
<keyword evidence="3" id="KW-1185">Reference proteome</keyword>
<dbReference type="PANTHER" id="PTHR43822">
    <property type="entry name" value="HOMOACONITASE, MITOCHONDRIAL-RELATED"/>
    <property type="match status" value="1"/>
</dbReference>
<sequence length="279" mass="30628">MARNMPCEFASRALQALRRVREIELEDAVVVNPAAFYNVFPSVIAFLRHVCAALDTRGARAESDAIAHVIDICATDPELGGLGLAEDTPWAETSARTLDEVEFLIEAWLAAVSSAELARKPPEPLRQKRAGTRPMTLAEKIFAHHALTAPRDKGGVQAGDLVRVSIDWVIASEVTWVGMKKSMTSIGSAPRAWRNDRFWLAGDHVVDPRNYSQDRVKGFLQGLQSAKHELKMTENQGLNYTILHTEFVRERAEPGMLVLGSDSHTCSAGAVSSLAIKED</sequence>
<dbReference type="InterPro" id="IPR036008">
    <property type="entry name" value="Aconitase_4Fe-4S_dom"/>
</dbReference>
<dbReference type="Proteomes" id="UP000774617">
    <property type="component" value="Unassembled WGS sequence"/>
</dbReference>
<organism evidence="2 3">
    <name type="scientific">Macrophomina phaseolina</name>
    <dbReference type="NCBI Taxonomy" id="35725"/>
    <lineage>
        <taxon>Eukaryota</taxon>
        <taxon>Fungi</taxon>
        <taxon>Dikarya</taxon>
        <taxon>Ascomycota</taxon>
        <taxon>Pezizomycotina</taxon>
        <taxon>Dothideomycetes</taxon>
        <taxon>Dothideomycetes incertae sedis</taxon>
        <taxon>Botryosphaeriales</taxon>
        <taxon>Botryosphaeriaceae</taxon>
        <taxon>Macrophomina</taxon>
    </lineage>
</organism>
<dbReference type="InterPro" id="IPR015931">
    <property type="entry name" value="Acnase/IPM_dHydase_lsu_aba_1/3"/>
</dbReference>
<dbReference type="SUPFAM" id="SSF53732">
    <property type="entry name" value="Aconitase iron-sulfur domain"/>
    <property type="match status" value="1"/>
</dbReference>
<evidence type="ECO:0000313" key="3">
    <source>
        <dbReference type="Proteomes" id="UP000774617"/>
    </source>
</evidence>
<reference evidence="2 3" key="1">
    <citation type="journal article" date="2021" name="Nat. Commun.">
        <title>Genetic determinants of endophytism in the Arabidopsis root mycobiome.</title>
        <authorList>
            <person name="Mesny F."/>
            <person name="Miyauchi S."/>
            <person name="Thiergart T."/>
            <person name="Pickel B."/>
            <person name="Atanasova L."/>
            <person name="Karlsson M."/>
            <person name="Huettel B."/>
            <person name="Barry K.W."/>
            <person name="Haridas S."/>
            <person name="Chen C."/>
            <person name="Bauer D."/>
            <person name="Andreopoulos W."/>
            <person name="Pangilinan J."/>
            <person name="LaButti K."/>
            <person name="Riley R."/>
            <person name="Lipzen A."/>
            <person name="Clum A."/>
            <person name="Drula E."/>
            <person name="Henrissat B."/>
            <person name="Kohler A."/>
            <person name="Grigoriev I.V."/>
            <person name="Martin F.M."/>
            <person name="Hacquard S."/>
        </authorList>
    </citation>
    <scope>NUCLEOTIDE SEQUENCE [LARGE SCALE GENOMIC DNA]</scope>
    <source>
        <strain evidence="2 3">MPI-SDFR-AT-0080</strain>
    </source>
</reference>
<evidence type="ECO:0008006" key="4">
    <source>
        <dbReference type="Google" id="ProtNLM"/>
    </source>
</evidence>
<proteinExistence type="predicted"/>